<dbReference type="AlphaFoldDB" id="A0A177AZ04"/>
<keyword evidence="12" id="KW-1185">Reference proteome</keyword>
<dbReference type="PRINTS" id="PR00205">
    <property type="entry name" value="CADHERIN"/>
</dbReference>
<dbReference type="PROSITE" id="PS00232">
    <property type="entry name" value="CADHERIN_1"/>
    <property type="match status" value="1"/>
</dbReference>
<evidence type="ECO:0000256" key="3">
    <source>
        <dbReference type="ARBA" id="ARBA00022729"/>
    </source>
</evidence>
<dbReference type="GO" id="GO:0008013">
    <property type="term" value="F:beta-catenin binding"/>
    <property type="evidence" value="ECO:0007669"/>
    <property type="project" value="TreeGrafter"/>
</dbReference>
<evidence type="ECO:0000256" key="6">
    <source>
        <dbReference type="ARBA" id="ARBA00022989"/>
    </source>
</evidence>
<proteinExistence type="predicted"/>
<dbReference type="GO" id="GO:0005912">
    <property type="term" value="C:adherens junction"/>
    <property type="evidence" value="ECO:0007669"/>
    <property type="project" value="TreeGrafter"/>
</dbReference>
<dbReference type="EMBL" id="LWCA01000714">
    <property type="protein sequence ID" value="OAF67235.1"/>
    <property type="molecule type" value="Genomic_DNA"/>
</dbReference>
<accession>A0A177AZ04</accession>
<comment type="caution">
    <text evidence="11">The sequence shown here is derived from an EMBL/GenBank/DDBJ whole genome shotgun (WGS) entry which is preliminary data.</text>
</comment>
<feature type="domain" description="Cadherin" evidence="10">
    <location>
        <begin position="786"/>
        <end position="896"/>
    </location>
</feature>
<evidence type="ECO:0000313" key="12">
    <source>
        <dbReference type="Proteomes" id="UP000078046"/>
    </source>
</evidence>
<dbReference type="GO" id="GO:0007156">
    <property type="term" value="P:homophilic cell adhesion via plasma membrane adhesion molecules"/>
    <property type="evidence" value="ECO:0007669"/>
    <property type="project" value="InterPro"/>
</dbReference>
<name>A0A177AZ04_9BILA</name>
<evidence type="ECO:0000256" key="7">
    <source>
        <dbReference type="ARBA" id="ARBA00023136"/>
    </source>
</evidence>
<protein>
    <recommendedName>
        <fullName evidence="10">Cadherin domain-containing protein</fullName>
    </recommendedName>
</protein>
<dbReference type="CDD" id="cd11304">
    <property type="entry name" value="Cadherin_repeat"/>
    <property type="match status" value="9"/>
</dbReference>
<evidence type="ECO:0000313" key="11">
    <source>
        <dbReference type="EMBL" id="OAF67235.1"/>
    </source>
</evidence>
<dbReference type="GO" id="GO:0000902">
    <property type="term" value="P:cell morphogenesis"/>
    <property type="evidence" value="ECO:0007669"/>
    <property type="project" value="TreeGrafter"/>
</dbReference>
<keyword evidence="2" id="KW-0812">Transmembrane</keyword>
<feature type="non-terminal residue" evidence="11">
    <location>
        <position position="1055"/>
    </location>
</feature>
<dbReference type="InterPro" id="IPR015919">
    <property type="entry name" value="Cadherin-like_sf"/>
</dbReference>
<evidence type="ECO:0000256" key="2">
    <source>
        <dbReference type="ARBA" id="ARBA00022692"/>
    </source>
</evidence>
<feature type="domain" description="Cadherin" evidence="10">
    <location>
        <begin position="571"/>
        <end position="677"/>
    </location>
</feature>
<dbReference type="SMART" id="SM00112">
    <property type="entry name" value="CA"/>
    <property type="match status" value="7"/>
</dbReference>
<dbReference type="SUPFAM" id="SSF49313">
    <property type="entry name" value="Cadherin-like"/>
    <property type="match status" value="9"/>
</dbReference>
<dbReference type="GO" id="GO:0007043">
    <property type="term" value="P:cell-cell junction assembly"/>
    <property type="evidence" value="ECO:0007669"/>
    <property type="project" value="TreeGrafter"/>
</dbReference>
<dbReference type="GO" id="GO:0016342">
    <property type="term" value="C:catenin complex"/>
    <property type="evidence" value="ECO:0007669"/>
    <property type="project" value="TreeGrafter"/>
</dbReference>
<keyword evidence="7" id="KW-0472">Membrane</keyword>
<keyword evidence="6" id="KW-1133">Transmembrane helix</keyword>
<sequence>MMNWILLTLCLCISTCAYATIHVNVTFSVPETQTGPLHNLNEPSYNSNRDICTFNRDLFPEIPSFLEFNSIRPCVIHLKKDDRLDYDVSPSKRNFIFPVLIKKFKNDYQNPSFMDESVIWVSLYIQDVNDEYPYFINRPKLFLSTVAENAQPGTVIFTLKAHDRDKDSNIVFNVESSQSNRFHIDSKSGVVTTVGSEKFVYGQYYIYGVSVQDLNAEYIQKSEIHVLKIHVGRLEPQFYSLFYKAKVPESAKPGHKIITIDAISHQKLPLVYEIINMEIDSDHITDETGYFFIDSETGIVKLKKFIDYEVEQIHLFTFTVKVTEYFAENPSQSLSSLVEVEIEIIDVNDYNPTFSLSQYIVTNLSEDTDVGITILKLVAIDLDSGQNANISYSIDHEYFYVSSVDNEALIKIKKYLDYETSQNHMYTFSITAKDHGDPPLSSSTMVRVVVTNVNDENPVFINSNQHVEVSEDAEIGTIVHVVQAYDPDGDIVSYSFKSLAETSHGIFKIDYQSGTIKMIKSFSSNIDEYVLDIVAIDDDSCCKAMGHNLKSSATLTVHVKDINNNVPIFPLCDSYTMKIQEGLSIGSTIGYVLATDSDAGINGKIKYSFVPRLDQEGGYIPFIIEEDTGLIKSDAIFDRETKETYGLTIKAEDGGGLAGLCVLNIKISDRNDNKPFYSLDSYIKQVDSNIVGTNVPIVQIFANDLDAGLNGTVSYYLKYNFPGAEIFMIDKDTGWIYITKKWDKPLNNVTLTAYAQDNGVEMYKSADTHVHILFQYDTGSYPQWEFDYNKPIYMDENVHTDFIVTRLKVSEPHEQISYVIVPGKSIETNGEPRSFHYTIDDKTNEMVIMVYRPLDYESMHSYNLTIKATVKGMETMYNDTRINIKLNDVNDEIPEFVGLLKFGSYRGNVAENSKIGTPVIKVKAIDRDDKPSFKTVSFMSIRYAIKKNLGSDWQHFDIDEYSGEIITRSVFDREEKEQYFIRVIATDGAPSARVNNLQTKSNAPNKGEADVEIIITDKNDNPPYFDNTLYEISVAENSHVGSQIATITANDVDTG</sequence>
<dbReference type="Pfam" id="PF00028">
    <property type="entry name" value="Cadherin"/>
    <property type="match status" value="6"/>
</dbReference>
<dbReference type="PANTHER" id="PTHR24027">
    <property type="entry name" value="CADHERIN-23"/>
    <property type="match status" value="1"/>
</dbReference>
<dbReference type="InterPro" id="IPR039808">
    <property type="entry name" value="Cadherin"/>
</dbReference>
<organism evidence="11 12">
    <name type="scientific">Intoshia linei</name>
    <dbReference type="NCBI Taxonomy" id="1819745"/>
    <lineage>
        <taxon>Eukaryota</taxon>
        <taxon>Metazoa</taxon>
        <taxon>Spiralia</taxon>
        <taxon>Lophotrochozoa</taxon>
        <taxon>Mesozoa</taxon>
        <taxon>Orthonectida</taxon>
        <taxon>Rhopaluridae</taxon>
        <taxon>Intoshia</taxon>
    </lineage>
</organism>
<keyword evidence="4" id="KW-0677">Repeat</keyword>
<dbReference type="OrthoDB" id="6079678at2759"/>
<feature type="domain" description="Cadherin" evidence="10">
    <location>
        <begin position="687"/>
        <end position="784"/>
    </location>
</feature>
<evidence type="ECO:0000259" key="10">
    <source>
        <dbReference type="PROSITE" id="PS50268"/>
    </source>
</evidence>
<evidence type="ECO:0000256" key="8">
    <source>
        <dbReference type="PROSITE-ProRule" id="PRU00043"/>
    </source>
</evidence>
<feature type="domain" description="Cadherin" evidence="10">
    <location>
        <begin position="901"/>
        <end position="1025"/>
    </location>
</feature>
<dbReference type="GO" id="GO:0044331">
    <property type="term" value="P:cell-cell adhesion mediated by cadherin"/>
    <property type="evidence" value="ECO:0007669"/>
    <property type="project" value="TreeGrafter"/>
</dbReference>
<feature type="signal peptide" evidence="9">
    <location>
        <begin position="1"/>
        <end position="19"/>
    </location>
</feature>
<gene>
    <name evidence="11" type="ORF">A3Q56_05038</name>
</gene>
<reference evidence="11 12" key="1">
    <citation type="submission" date="2016-04" db="EMBL/GenBank/DDBJ databases">
        <title>The genome of Intoshia linei affirms orthonectids as highly simplified spiralians.</title>
        <authorList>
            <person name="Mikhailov K.V."/>
            <person name="Slusarev G.S."/>
            <person name="Nikitin M.A."/>
            <person name="Logacheva M.D."/>
            <person name="Penin A."/>
            <person name="Aleoshin V."/>
            <person name="Panchin Y.V."/>
        </authorList>
    </citation>
    <scope>NUCLEOTIDE SEQUENCE [LARGE SCALE GENOMIC DNA]</scope>
    <source>
        <strain evidence="11">Intl2013</strain>
        <tissue evidence="11">Whole animal</tissue>
    </source>
</reference>
<dbReference type="FunFam" id="2.60.40.60:FF:000015">
    <property type="entry name" value="FAT atypical cadherin 1"/>
    <property type="match status" value="1"/>
</dbReference>
<dbReference type="PANTHER" id="PTHR24027:SF422">
    <property type="entry name" value="CADHERIN DOMAIN-CONTAINING PROTEIN"/>
    <property type="match status" value="1"/>
</dbReference>
<dbReference type="GO" id="GO:0045296">
    <property type="term" value="F:cadherin binding"/>
    <property type="evidence" value="ECO:0007669"/>
    <property type="project" value="TreeGrafter"/>
</dbReference>
<dbReference type="PROSITE" id="PS50268">
    <property type="entry name" value="CADHERIN_2"/>
    <property type="match status" value="8"/>
</dbReference>
<dbReference type="GO" id="GO:0005509">
    <property type="term" value="F:calcium ion binding"/>
    <property type="evidence" value="ECO:0007669"/>
    <property type="project" value="UniProtKB-UniRule"/>
</dbReference>
<evidence type="ECO:0000256" key="1">
    <source>
        <dbReference type="ARBA" id="ARBA00004167"/>
    </source>
</evidence>
<feature type="domain" description="Cadherin" evidence="10">
    <location>
        <begin position="239"/>
        <end position="354"/>
    </location>
</feature>
<dbReference type="InterPro" id="IPR002126">
    <property type="entry name" value="Cadherin-like_dom"/>
</dbReference>
<feature type="chain" id="PRO_5008056787" description="Cadherin domain-containing protein" evidence="9">
    <location>
        <begin position="20"/>
        <end position="1055"/>
    </location>
</feature>
<feature type="domain" description="Cadherin" evidence="10">
    <location>
        <begin position="461"/>
        <end position="569"/>
    </location>
</feature>
<evidence type="ECO:0000256" key="4">
    <source>
        <dbReference type="ARBA" id="ARBA00022737"/>
    </source>
</evidence>
<keyword evidence="3 9" id="KW-0732">Signal</keyword>
<dbReference type="GO" id="GO:0016339">
    <property type="term" value="P:calcium-dependent cell-cell adhesion via plasma membrane cell adhesion molecules"/>
    <property type="evidence" value="ECO:0007669"/>
    <property type="project" value="TreeGrafter"/>
</dbReference>
<feature type="domain" description="Cadherin" evidence="10">
    <location>
        <begin position="138"/>
        <end position="238"/>
    </location>
</feature>
<feature type="domain" description="Cadherin" evidence="10">
    <location>
        <begin position="356"/>
        <end position="460"/>
    </location>
</feature>
<evidence type="ECO:0000256" key="9">
    <source>
        <dbReference type="SAM" id="SignalP"/>
    </source>
</evidence>
<keyword evidence="5 8" id="KW-0106">Calcium</keyword>
<dbReference type="Proteomes" id="UP000078046">
    <property type="component" value="Unassembled WGS sequence"/>
</dbReference>
<dbReference type="GO" id="GO:0016477">
    <property type="term" value="P:cell migration"/>
    <property type="evidence" value="ECO:0007669"/>
    <property type="project" value="TreeGrafter"/>
</dbReference>
<dbReference type="GO" id="GO:0034332">
    <property type="term" value="P:adherens junction organization"/>
    <property type="evidence" value="ECO:0007669"/>
    <property type="project" value="TreeGrafter"/>
</dbReference>
<comment type="subcellular location">
    <subcellularLocation>
        <location evidence="1">Membrane</location>
        <topology evidence="1">Single-pass membrane protein</topology>
    </subcellularLocation>
</comment>
<evidence type="ECO:0000256" key="5">
    <source>
        <dbReference type="ARBA" id="ARBA00022837"/>
    </source>
</evidence>
<dbReference type="InterPro" id="IPR020894">
    <property type="entry name" value="Cadherin_CS"/>
</dbReference>
<dbReference type="Gene3D" id="2.60.40.60">
    <property type="entry name" value="Cadherins"/>
    <property type="match status" value="9"/>
</dbReference>
<dbReference type="FunFam" id="2.60.40.60:FF:000092">
    <property type="entry name" value="Protocadherin 8"/>
    <property type="match status" value="1"/>
</dbReference>